<dbReference type="InterPro" id="IPR039656">
    <property type="entry name" value="SYNRG"/>
</dbReference>
<dbReference type="InterPro" id="IPR001650">
    <property type="entry name" value="Helicase_C-like"/>
</dbReference>
<keyword evidence="5" id="KW-0067">ATP-binding</keyword>
<feature type="compositionally biased region" description="Low complexity" evidence="12">
    <location>
        <begin position="677"/>
        <end position="687"/>
    </location>
</feature>
<dbReference type="PROSITE" id="PS51194">
    <property type="entry name" value="HELICASE_CTER"/>
    <property type="match status" value="1"/>
</dbReference>
<dbReference type="InterPro" id="IPR014001">
    <property type="entry name" value="Helicase_ATP-bd"/>
</dbReference>
<feature type="region of interest" description="Disordered" evidence="12">
    <location>
        <begin position="657"/>
        <end position="712"/>
    </location>
</feature>
<proteinExistence type="inferred from homology"/>
<keyword evidence="18" id="KW-1185">Reference proteome</keyword>
<feature type="coiled-coil region" evidence="11">
    <location>
        <begin position="596"/>
        <end position="632"/>
    </location>
</feature>
<dbReference type="PROSITE" id="PS50031">
    <property type="entry name" value="EH"/>
    <property type="match status" value="1"/>
</dbReference>
<accession>A0ABS2YYB0</accession>
<feature type="domain" description="EH" evidence="13">
    <location>
        <begin position="877"/>
        <end position="968"/>
    </location>
</feature>
<evidence type="ECO:0000256" key="2">
    <source>
        <dbReference type="ARBA" id="ARBA00022741"/>
    </source>
</evidence>
<dbReference type="InterPro" id="IPR000261">
    <property type="entry name" value="EH_dom"/>
</dbReference>
<evidence type="ECO:0000256" key="4">
    <source>
        <dbReference type="ARBA" id="ARBA00022806"/>
    </source>
</evidence>
<dbReference type="Pfam" id="PF00270">
    <property type="entry name" value="DEAD"/>
    <property type="match status" value="1"/>
</dbReference>
<keyword evidence="4" id="KW-0347">Helicase</keyword>
<feature type="compositionally biased region" description="Basic and acidic residues" evidence="12">
    <location>
        <begin position="116"/>
        <end position="126"/>
    </location>
</feature>
<dbReference type="Pfam" id="PF12763">
    <property type="entry name" value="EH"/>
    <property type="match status" value="1"/>
</dbReference>
<feature type="region of interest" description="Disordered" evidence="12">
    <location>
        <begin position="1675"/>
        <end position="1704"/>
    </location>
</feature>
<evidence type="ECO:0000256" key="7">
    <source>
        <dbReference type="ARBA" id="ARBA00024355"/>
    </source>
</evidence>
<comment type="catalytic activity">
    <reaction evidence="9">
        <text>ATP + H2O = ADP + phosphate + H(+)</text>
        <dbReference type="Rhea" id="RHEA:13065"/>
        <dbReference type="ChEBI" id="CHEBI:15377"/>
        <dbReference type="ChEBI" id="CHEBI:15378"/>
        <dbReference type="ChEBI" id="CHEBI:30616"/>
        <dbReference type="ChEBI" id="CHEBI:43474"/>
        <dbReference type="ChEBI" id="CHEBI:456216"/>
        <dbReference type="EC" id="3.6.4.13"/>
    </reaction>
</comment>
<dbReference type="InterPro" id="IPR011545">
    <property type="entry name" value="DEAD/DEAH_box_helicase_dom"/>
</dbReference>
<feature type="compositionally biased region" description="Basic residues" evidence="12">
    <location>
        <begin position="127"/>
        <end position="136"/>
    </location>
</feature>
<evidence type="ECO:0000313" key="17">
    <source>
        <dbReference type="EMBL" id="MBN3291781.1"/>
    </source>
</evidence>
<evidence type="ECO:0000259" key="14">
    <source>
        <dbReference type="PROSITE" id="PS51192"/>
    </source>
</evidence>
<dbReference type="InterPro" id="IPR044764">
    <property type="entry name" value="DDX52/Rok1_DEADc"/>
</dbReference>
<dbReference type="InterPro" id="IPR011992">
    <property type="entry name" value="EF-hand-dom_pair"/>
</dbReference>
<feature type="domain" description="Helicase ATP-binding" evidence="14">
    <location>
        <begin position="200"/>
        <end position="391"/>
    </location>
</feature>
<dbReference type="PANTHER" id="PTHR15463:SF2">
    <property type="entry name" value="SYNERGIN GAMMA"/>
    <property type="match status" value="1"/>
</dbReference>
<dbReference type="EC" id="3.6.4.13" evidence="1"/>
<organism evidence="17 18">
    <name type="scientific">Polypterus senegalus</name>
    <name type="common">Senegal bichir</name>
    <dbReference type="NCBI Taxonomy" id="55291"/>
    <lineage>
        <taxon>Eukaryota</taxon>
        <taxon>Metazoa</taxon>
        <taxon>Chordata</taxon>
        <taxon>Craniata</taxon>
        <taxon>Vertebrata</taxon>
        <taxon>Euteleostomi</taxon>
        <taxon>Actinopterygii</taxon>
        <taxon>Polypteriformes</taxon>
        <taxon>Polypteridae</taxon>
        <taxon>Polypterus</taxon>
    </lineage>
</organism>
<evidence type="ECO:0000256" key="12">
    <source>
        <dbReference type="SAM" id="MobiDB-lite"/>
    </source>
</evidence>
<keyword evidence="11" id="KW-0175">Coiled coil</keyword>
<name>A0ABS2YYB0_POLSE</name>
<dbReference type="PROSITE" id="PS51195">
    <property type="entry name" value="Q_MOTIF"/>
    <property type="match status" value="1"/>
</dbReference>
<dbReference type="Gene3D" id="3.40.50.300">
    <property type="entry name" value="P-loop containing nucleotide triphosphate hydrolases"/>
    <property type="match status" value="2"/>
</dbReference>
<evidence type="ECO:0000256" key="1">
    <source>
        <dbReference type="ARBA" id="ARBA00012552"/>
    </source>
</evidence>
<feature type="region of interest" description="Disordered" evidence="12">
    <location>
        <begin position="767"/>
        <end position="787"/>
    </location>
</feature>
<feature type="domain" description="Helicase C-terminal" evidence="15">
    <location>
        <begin position="402"/>
        <end position="563"/>
    </location>
</feature>
<evidence type="ECO:0000259" key="16">
    <source>
        <dbReference type="PROSITE" id="PS51195"/>
    </source>
</evidence>
<evidence type="ECO:0000256" key="11">
    <source>
        <dbReference type="SAM" id="Coils"/>
    </source>
</evidence>
<feature type="domain" description="DEAD-box RNA helicase Q" evidence="16">
    <location>
        <begin position="169"/>
        <end position="197"/>
    </location>
</feature>
<dbReference type="PROSITE" id="PS51192">
    <property type="entry name" value="HELICASE_ATP_BIND_1"/>
    <property type="match status" value="1"/>
</dbReference>
<gene>
    <name evidence="17" type="primary">Synrg</name>
    <name evidence="17" type="ORF">GTO92_0006654</name>
</gene>
<dbReference type="Proteomes" id="UP001166052">
    <property type="component" value="Unassembled WGS sequence"/>
</dbReference>
<dbReference type="PANTHER" id="PTHR15463">
    <property type="entry name" value="AP1 GAMMA SUBUNIT BINDING PROTEIN 1"/>
    <property type="match status" value="1"/>
</dbReference>
<keyword evidence="6" id="KW-0694">RNA-binding</keyword>
<comment type="caution">
    <text evidence="17">The sequence shown here is derived from an EMBL/GenBank/DDBJ whole genome shotgun (WGS) entry which is preliminary data.</text>
</comment>
<dbReference type="SMART" id="SM00487">
    <property type="entry name" value="DEXDc"/>
    <property type="match status" value="1"/>
</dbReference>
<feature type="region of interest" description="Disordered" evidence="12">
    <location>
        <begin position="1418"/>
        <end position="1437"/>
    </location>
</feature>
<protein>
    <recommendedName>
        <fullName evidence="8">Probable ATP-dependent RNA helicase DDX52</fullName>
        <ecNumber evidence="1">3.6.4.13</ecNumber>
    </recommendedName>
</protein>
<evidence type="ECO:0000313" key="18">
    <source>
        <dbReference type="Proteomes" id="UP001166052"/>
    </source>
</evidence>
<feature type="region of interest" description="Disordered" evidence="12">
    <location>
        <begin position="49"/>
        <end position="72"/>
    </location>
</feature>
<sequence>MDVNDLFRKLGAGAKFDFKKFGKDAERFKVIKSKESSLSFNLSRINFFGAKDGGTSKNQQTDSPTKEPLVSDEHPVVKKRKRIQEEKSCSQDTFKEGISKTTASLENDGIMWMSSQKEKSSDAESKKKNKSSWKKLKHLHQEQINRLRHEHKIYIHGSDLPDPVATFEQLQKEYQISPKIMKNIHEAGFHKPTPIQMQAIPVMLHNREVLACAPTGSGKTVAFCLPILAHLKQPMNKGFRALIIAPTRELASQTHREMVKLSQGTGFRVHTINKGEEAAKKFGPKSSKKCGKYCCVHYSSSGTNILVTTPNRLIYLLNQEPPGIDLRSVEWMVVDESDKLFEEGKTGFRDQLATIFLACSSHLVRHAMFSATFASDVEQWCKLNLDNMVSVCVGQRNAATDMVEQELLFVGTENGKLVAMRDLVKKGFLPPVLVFVQSIVRAKELFHELIYDGINVDVIHAERTQQQRDNIVSSFRAGKIWVLICTALLARGIDFKGVNLVINYDFPTSAIEYIHRVGMMPMQQPQQQQQQSFPVMQVIQPNMQGIIGMNFGSQMPPGGLPLQGGMQVGTIQATGMQFMGQPPFMGIRTPGSAYPQQLAEEHQKRLEQQQRILEEDRKRRQFEEQKQKLRLLSSVKPKMGEKSRDDALEAIKGNLDGFSRDAKMHPTPASHPKKPDASSSHPSVSSLPQPPNFPGDDDEFSDFMQGPAEPISSVSASHSTFQFFQASSLSVQTGPVQCPPALPMAPLRPVVPSQPAAPSVPIGLAAQHPSVTSSSRSSPIKGPSLEQKVVSSTDFTTKQVQDKLNSNQTVSELSHRAPAYASFQASGTVKNLGSTFRDEAAVPDVTLKTDSLASETGVGVYTQPEPIQTLMPAWLYNDSLVPDLYKKVLDLTSTTSGIDTAKLYPILMSSGLPREALGQIWATANRTTPGKLTKEELYTVLSMIGIAQRGLPAVSLDILSQFPTPPVPNLPAIAMSMPAVMSAQSIMSVPSVPPPAASVALATAQSTLGIPLQAPSVVLTSQAAFVPSFTPSSIEAPKAGSNDDSFSDFKGESLRSFSNPASSQLQNSVPAMLTPISGMSVSSSDKYAAFKQLSTDKLVEAVSLASDCGDKYSVFRELEQPLETKSVAEGFADFKSSSTDDGFTDFKTADSISPLEPSESAKTFPKNFPSPFLHNQPIQQQLPPSKTIPQPKQPLNMTDLDLFYGLGSSSSMSQSSSAVATTVTASSVGKVSVTEAKPITLPAPSVPTLMAGTSNKKIHSGVDDFDDFTLFGTSSVVAASSSEDAQDDFADFMAFGGAPSSGGLDEKSLEEKSKVSTSSIALGEVPQQWQQQQSEQLSNKYDVFKQFSLEAPSSLSFDDPKDGGVTISGVSLLKGDIDDFADFQSTSKLSATLSVSDRSLVDKVASFKQTKEDSASVKSLDLPSIGGSSVGKEDSEDALSVQLDMKLSDVGGDLKHVMSDSSLDLPAVSGHQPPAAEPDDLKFDPFGTFNGYPGATAVSSLASYDWCEQEEHLTSKDVKMHQNVESEGDGEPTSLALNKKETSFGSSENIAHTMAAIVTTVPTDEAASTGAKPGELPDAGPPEASSEADEFGDFASTHSVTSNLSSGLTEKPRNGSRHSSGDMDDFGAFQGEKPKFGKFDFLMASSQTKVKSSEEMIQSELATFDLSVQGSHKRSLSLGDKEINRSASNTAPEQQFRDRSNTLSEKPALPIIRDKYKDLTGEVEESERYAFEWQRCLESALKVIDKANDTLNGISSSSVCTEVIQSAQGMEYLQGVVEVYRVSKRVELGIKATAVCSEKLQQLLKDINRVWNNLMGFMSIANVSPDENSLDFSSCILRHGIKNAKELACGVCLLNVDSRSKAFNSETDNFKLLYGGHQYHASCANFWINCVEPKPPGLILPDLL</sequence>
<dbReference type="Pfam" id="PF00271">
    <property type="entry name" value="Helicase_C"/>
    <property type="match status" value="1"/>
</dbReference>
<keyword evidence="2" id="KW-0547">Nucleotide-binding</keyword>
<evidence type="ECO:0000259" key="13">
    <source>
        <dbReference type="PROSITE" id="PS50031"/>
    </source>
</evidence>
<dbReference type="InterPro" id="IPR059024">
    <property type="entry name" value="SYNRG_C"/>
</dbReference>
<dbReference type="SUPFAM" id="SSF47473">
    <property type="entry name" value="EF-hand"/>
    <property type="match status" value="1"/>
</dbReference>
<feature type="non-terminal residue" evidence="17">
    <location>
        <position position="1904"/>
    </location>
</feature>
<dbReference type="SMART" id="SM00027">
    <property type="entry name" value="EH"/>
    <property type="match status" value="1"/>
</dbReference>
<evidence type="ECO:0000256" key="6">
    <source>
        <dbReference type="ARBA" id="ARBA00022884"/>
    </source>
</evidence>
<feature type="region of interest" description="Disordered" evidence="12">
    <location>
        <begin position="114"/>
        <end position="136"/>
    </location>
</feature>
<dbReference type="SMART" id="SM00490">
    <property type="entry name" value="HELICc"/>
    <property type="match status" value="1"/>
</dbReference>
<comment type="similarity">
    <text evidence="7">Belongs to the DEAD box helicase family. DDX52/ROK1 subfamily.</text>
</comment>
<evidence type="ECO:0000256" key="9">
    <source>
        <dbReference type="ARBA" id="ARBA00047984"/>
    </source>
</evidence>
<dbReference type="CDD" id="cd17957">
    <property type="entry name" value="DEADc_DDX52"/>
    <property type="match status" value="1"/>
</dbReference>
<evidence type="ECO:0000256" key="8">
    <source>
        <dbReference type="ARBA" id="ARBA00044533"/>
    </source>
</evidence>
<feature type="short sequence motif" description="Q motif" evidence="10">
    <location>
        <begin position="169"/>
        <end position="197"/>
    </location>
</feature>
<dbReference type="SUPFAM" id="SSF52540">
    <property type="entry name" value="P-loop containing nucleoside triphosphate hydrolases"/>
    <property type="match status" value="2"/>
</dbReference>
<evidence type="ECO:0000256" key="3">
    <source>
        <dbReference type="ARBA" id="ARBA00022801"/>
    </source>
</evidence>
<feature type="non-terminal residue" evidence="17">
    <location>
        <position position="1"/>
    </location>
</feature>
<keyword evidence="3" id="KW-0378">Hydrolase</keyword>
<feature type="compositionally biased region" description="Polar residues" evidence="12">
    <location>
        <begin position="1596"/>
        <end position="1608"/>
    </location>
</feature>
<evidence type="ECO:0000259" key="15">
    <source>
        <dbReference type="PROSITE" id="PS51194"/>
    </source>
</evidence>
<feature type="region of interest" description="Disordered" evidence="12">
    <location>
        <begin position="1563"/>
        <end position="1629"/>
    </location>
</feature>
<dbReference type="Pfam" id="PF25999">
    <property type="entry name" value="SYNRG_C"/>
    <property type="match status" value="1"/>
</dbReference>
<dbReference type="InterPro" id="IPR027417">
    <property type="entry name" value="P-loop_NTPase"/>
</dbReference>
<reference evidence="17" key="1">
    <citation type="journal article" date="2021" name="Cell">
        <title>Tracing the genetic footprints of vertebrate landing in non-teleost ray-finned fishes.</title>
        <authorList>
            <person name="Bi X."/>
            <person name="Wang K."/>
            <person name="Yang L."/>
            <person name="Pan H."/>
            <person name="Jiang H."/>
            <person name="Wei Q."/>
            <person name="Fang M."/>
            <person name="Yu H."/>
            <person name="Zhu C."/>
            <person name="Cai Y."/>
            <person name="He Y."/>
            <person name="Gan X."/>
            <person name="Zeng H."/>
            <person name="Yu D."/>
            <person name="Zhu Y."/>
            <person name="Jiang H."/>
            <person name="Qiu Q."/>
            <person name="Yang H."/>
            <person name="Zhang Y.E."/>
            <person name="Wang W."/>
            <person name="Zhu M."/>
            <person name="He S."/>
            <person name="Zhang G."/>
        </authorList>
    </citation>
    <scope>NUCLEOTIDE SEQUENCE</scope>
    <source>
        <strain evidence="17">Bchr_001</strain>
    </source>
</reference>
<evidence type="ECO:0000256" key="10">
    <source>
        <dbReference type="PROSITE-ProRule" id="PRU00552"/>
    </source>
</evidence>
<dbReference type="InterPro" id="IPR014014">
    <property type="entry name" value="RNA_helicase_DEAD_Q_motif"/>
</dbReference>
<dbReference type="CDD" id="cd18787">
    <property type="entry name" value="SF2_C_DEAD"/>
    <property type="match status" value="1"/>
</dbReference>
<evidence type="ECO:0000256" key="5">
    <source>
        <dbReference type="ARBA" id="ARBA00022840"/>
    </source>
</evidence>
<dbReference type="EMBL" id="JAAWVN010014119">
    <property type="protein sequence ID" value="MBN3291781.1"/>
    <property type="molecule type" value="Genomic_DNA"/>
</dbReference>
<dbReference type="Gene3D" id="1.10.238.10">
    <property type="entry name" value="EF-hand"/>
    <property type="match status" value="1"/>
</dbReference>